<evidence type="ECO:0000256" key="2">
    <source>
        <dbReference type="SAM" id="Phobius"/>
    </source>
</evidence>
<evidence type="ECO:0000256" key="1">
    <source>
        <dbReference type="SAM" id="MobiDB-lite"/>
    </source>
</evidence>
<name>A0A843XU97_COLES</name>
<sequence>MTFKSAMFSRCPLTTKCYTILVVLCYTRCAICTMAILLYLTLCYLAIIDRKKAEYQSPQRPVAASSQQAASPRSPGIRPNGKKDCPHCGRTHEGTECWKLVGKCLKCGSSEHQIRDYPRLQQRVQCGASAPAAVAAAALATRRPRRPRAQA</sequence>
<dbReference type="EMBL" id="NMUH01013458">
    <property type="protein sequence ID" value="MQM22631.1"/>
    <property type="molecule type" value="Genomic_DNA"/>
</dbReference>
<dbReference type="Proteomes" id="UP000652761">
    <property type="component" value="Unassembled WGS sequence"/>
</dbReference>
<dbReference type="OrthoDB" id="416991at2759"/>
<gene>
    <name evidence="3" type="ORF">Taro_055686</name>
</gene>
<comment type="caution">
    <text evidence="3">The sequence shown here is derived from an EMBL/GenBank/DDBJ whole genome shotgun (WGS) entry which is preliminary data.</text>
</comment>
<feature type="region of interest" description="Disordered" evidence="1">
    <location>
        <begin position="58"/>
        <end position="84"/>
    </location>
</feature>
<keyword evidence="2" id="KW-0812">Transmembrane</keyword>
<organism evidence="3 4">
    <name type="scientific">Colocasia esculenta</name>
    <name type="common">Wild taro</name>
    <name type="synonym">Arum esculentum</name>
    <dbReference type="NCBI Taxonomy" id="4460"/>
    <lineage>
        <taxon>Eukaryota</taxon>
        <taxon>Viridiplantae</taxon>
        <taxon>Streptophyta</taxon>
        <taxon>Embryophyta</taxon>
        <taxon>Tracheophyta</taxon>
        <taxon>Spermatophyta</taxon>
        <taxon>Magnoliopsida</taxon>
        <taxon>Liliopsida</taxon>
        <taxon>Araceae</taxon>
        <taxon>Aroideae</taxon>
        <taxon>Colocasieae</taxon>
        <taxon>Colocasia</taxon>
    </lineage>
</organism>
<reference evidence="3" key="1">
    <citation type="submission" date="2017-07" db="EMBL/GenBank/DDBJ databases">
        <title>Taro Niue Genome Assembly and Annotation.</title>
        <authorList>
            <person name="Atibalentja N."/>
            <person name="Keating K."/>
            <person name="Fields C.J."/>
        </authorList>
    </citation>
    <scope>NUCLEOTIDE SEQUENCE</scope>
    <source>
        <strain evidence="3">Niue_2</strain>
        <tissue evidence="3">Leaf</tissue>
    </source>
</reference>
<keyword evidence="2" id="KW-1133">Transmembrane helix</keyword>
<feature type="compositionally biased region" description="Low complexity" evidence="1">
    <location>
        <begin position="58"/>
        <end position="75"/>
    </location>
</feature>
<evidence type="ECO:0000313" key="3">
    <source>
        <dbReference type="EMBL" id="MQM22631.1"/>
    </source>
</evidence>
<proteinExistence type="predicted"/>
<accession>A0A843XU97</accession>
<dbReference type="AlphaFoldDB" id="A0A843XU97"/>
<keyword evidence="4" id="KW-1185">Reference proteome</keyword>
<protein>
    <submittedName>
        <fullName evidence="3">Uncharacterized protein</fullName>
    </submittedName>
</protein>
<feature type="transmembrane region" description="Helical" evidence="2">
    <location>
        <begin position="20"/>
        <end position="47"/>
    </location>
</feature>
<evidence type="ECO:0000313" key="4">
    <source>
        <dbReference type="Proteomes" id="UP000652761"/>
    </source>
</evidence>
<keyword evidence="2" id="KW-0472">Membrane</keyword>